<dbReference type="InterPro" id="IPR002528">
    <property type="entry name" value="MATE_fam"/>
</dbReference>
<dbReference type="InterPro" id="IPR050222">
    <property type="entry name" value="MATE_MdtK"/>
</dbReference>
<gene>
    <name evidence="11" type="ORF">GCM10022210_07560</name>
</gene>
<keyword evidence="6 10" id="KW-1133">Transmembrane helix</keyword>
<reference evidence="12" key="1">
    <citation type="journal article" date="2019" name="Int. J. Syst. Evol. Microbiol.">
        <title>The Global Catalogue of Microorganisms (GCM) 10K type strain sequencing project: providing services to taxonomists for standard genome sequencing and annotation.</title>
        <authorList>
            <consortium name="The Broad Institute Genomics Platform"/>
            <consortium name="The Broad Institute Genome Sequencing Center for Infectious Disease"/>
            <person name="Wu L."/>
            <person name="Ma J."/>
        </authorList>
    </citation>
    <scope>NUCLEOTIDE SEQUENCE [LARGE SCALE GENOMIC DNA]</scope>
    <source>
        <strain evidence="12">JCM 16601</strain>
    </source>
</reference>
<feature type="transmembrane region" description="Helical" evidence="10">
    <location>
        <begin position="167"/>
        <end position="190"/>
    </location>
</feature>
<keyword evidence="3" id="KW-0050">Antiport</keyword>
<dbReference type="Proteomes" id="UP001500742">
    <property type="component" value="Unassembled WGS sequence"/>
</dbReference>
<evidence type="ECO:0000256" key="6">
    <source>
        <dbReference type="ARBA" id="ARBA00022989"/>
    </source>
</evidence>
<evidence type="ECO:0000313" key="11">
    <source>
        <dbReference type="EMBL" id="GAA3962139.1"/>
    </source>
</evidence>
<evidence type="ECO:0000256" key="4">
    <source>
        <dbReference type="ARBA" id="ARBA00022475"/>
    </source>
</evidence>
<dbReference type="RefSeq" id="WP_259091886.1">
    <property type="nucleotide sequence ID" value="NZ_BAAAZC010000006.1"/>
</dbReference>
<keyword evidence="4" id="KW-1003">Cell membrane</keyword>
<dbReference type="EMBL" id="BAAAZC010000006">
    <property type="protein sequence ID" value="GAA3962139.1"/>
    <property type="molecule type" value="Genomic_DNA"/>
</dbReference>
<feature type="transmembrane region" description="Helical" evidence="10">
    <location>
        <begin position="352"/>
        <end position="371"/>
    </location>
</feature>
<keyword evidence="5 10" id="KW-0812">Transmembrane</keyword>
<comment type="subcellular location">
    <subcellularLocation>
        <location evidence="1">Cell membrane</location>
        <topology evidence="1">Multi-pass membrane protein</topology>
    </subcellularLocation>
</comment>
<feature type="transmembrane region" description="Helical" evidence="10">
    <location>
        <begin position="134"/>
        <end position="155"/>
    </location>
</feature>
<protein>
    <recommendedName>
        <fullName evidence="9">Multidrug-efflux transporter</fullName>
    </recommendedName>
</protein>
<evidence type="ECO:0000256" key="1">
    <source>
        <dbReference type="ARBA" id="ARBA00004651"/>
    </source>
</evidence>
<dbReference type="Pfam" id="PF01554">
    <property type="entry name" value="MatE"/>
    <property type="match status" value="2"/>
</dbReference>
<evidence type="ECO:0000256" key="3">
    <source>
        <dbReference type="ARBA" id="ARBA00022449"/>
    </source>
</evidence>
<dbReference type="NCBIfam" id="TIGR00797">
    <property type="entry name" value="matE"/>
    <property type="match status" value="1"/>
</dbReference>
<feature type="transmembrane region" description="Helical" evidence="10">
    <location>
        <begin position="322"/>
        <end position="340"/>
    </location>
</feature>
<feature type="transmembrane region" description="Helical" evidence="10">
    <location>
        <begin position="196"/>
        <end position="217"/>
    </location>
</feature>
<feature type="transmembrane region" description="Helical" evidence="10">
    <location>
        <begin position="392"/>
        <end position="410"/>
    </location>
</feature>
<keyword evidence="12" id="KW-1185">Reference proteome</keyword>
<feature type="transmembrane region" description="Helical" evidence="10">
    <location>
        <begin position="56"/>
        <end position="79"/>
    </location>
</feature>
<evidence type="ECO:0000313" key="12">
    <source>
        <dbReference type="Proteomes" id="UP001500742"/>
    </source>
</evidence>
<feature type="transmembrane region" description="Helical" evidence="10">
    <location>
        <begin position="249"/>
        <end position="270"/>
    </location>
</feature>
<evidence type="ECO:0000256" key="10">
    <source>
        <dbReference type="SAM" id="Phobius"/>
    </source>
</evidence>
<evidence type="ECO:0000256" key="9">
    <source>
        <dbReference type="ARBA" id="ARBA00031636"/>
    </source>
</evidence>
<proteinExistence type="predicted"/>
<evidence type="ECO:0000256" key="2">
    <source>
        <dbReference type="ARBA" id="ARBA00022448"/>
    </source>
</evidence>
<evidence type="ECO:0000256" key="8">
    <source>
        <dbReference type="ARBA" id="ARBA00023136"/>
    </source>
</evidence>
<comment type="caution">
    <text evidence="11">The sequence shown here is derived from an EMBL/GenBank/DDBJ whole genome shotgun (WGS) entry which is preliminary data.</text>
</comment>
<dbReference type="PANTHER" id="PTHR43298:SF2">
    <property type="entry name" value="FMN_FAD EXPORTER YEEO-RELATED"/>
    <property type="match status" value="1"/>
</dbReference>
<dbReference type="InterPro" id="IPR048279">
    <property type="entry name" value="MdtK-like"/>
</dbReference>
<feature type="transmembrane region" description="Helical" evidence="10">
    <location>
        <begin position="91"/>
        <end position="114"/>
    </location>
</feature>
<keyword evidence="2" id="KW-0813">Transport</keyword>
<keyword evidence="8 10" id="KW-0472">Membrane</keyword>
<keyword evidence="7" id="KW-0406">Ion transport</keyword>
<sequence length="450" mass="48719">MKILAPYIKHYKSNIRLAFPVMITQLGHPLVGFSSSVILGHFAGTIPLAALALSNGYFNLLMIIGIGISYGLTPLIAHANGSRYYFLCGRLLAHSLVVNILTGLLLVIVALSGSVFMLDHLGQQSNVVAQAKPLLLLMGISLLPLMVFLTFKQFVEGLGLTRQAMQVSLWGNAINIVIGIVLVKGMFGISPMGVKGVGIAAIADRAIMAIAMAWYAIKSKRTRLYVRGFSLLGLKLDLFKNNLRSGLPIALQNVFEISAFSAAVFMTGWLGAAPLAAYQATMIMVAMIYYAACGIGTAAAVNTGFFRGRKEPQQVRFSALSNYHLVIAFHLLTGLTLFVFRGFLSRFFSADAAVIAMVIQLLIFASIVEVFDGLQIIGLSVLRGMGDVRFPTLIAFVAYWLIALPLAYVLGLHTHLGVFGIWVGLYIGLAIASAGLYLRFNRLSKQTLSY</sequence>
<feature type="transmembrane region" description="Helical" evidence="10">
    <location>
        <begin position="416"/>
        <end position="438"/>
    </location>
</feature>
<name>A0ABP7PB03_9SPHI</name>
<dbReference type="PIRSF" id="PIRSF006603">
    <property type="entry name" value="DinF"/>
    <property type="match status" value="1"/>
</dbReference>
<feature type="transmembrane region" description="Helical" evidence="10">
    <location>
        <begin position="276"/>
        <end position="301"/>
    </location>
</feature>
<accession>A0ABP7PB03</accession>
<dbReference type="PANTHER" id="PTHR43298">
    <property type="entry name" value="MULTIDRUG RESISTANCE PROTEIN NORM-RELATED"/>
    <property type="match status" value="1"/>
</dbReference>
<organism evidence="11 12">
    <name type="scientific">Mucilaginibacter dorajii</name>
    <dbReference type="NCBI Taxonomy" id="692994"/>
    <lineage>
        <taxon>Bacteria</taxon>
        <taxon>Pseudomonadati</taxon>
        <taxon>Bacteroidota</taxon>
        <taxon>Sphingobacteriia</taxon>
        <taxon>Sphingobacteriales</taxon>
        <taxon>Sphingobacteriaceae</taxon>
        <taxon>Mucilaginibacter</taxon>
    </lineage>
</organism>
<evidence type="ECO:0000256" key="5">
    <source>
        <dbReference type="ARBA" id="ARBA00022692"/>
    </source>
</evidence>
<evidence type="ECO:0000256" key="7">
    <source>
        <dbReference type="ARBA" id="ARBA00023065"/>
    </source>
</evidence>
<feature type="transmembrane region" description="Helical" evidence="10">
    <location>
        <begin position="21"/>
        <end position="44"/>
    </location>
</feature>
<dbReference type="CDD" id="cd13131">
    <property type="entry name" value="MATE_NorM_like"/>
    <property type="match status" value="1"/>
</dbReference>